<reference evidence="5" key="1">
    <citation type="submission" date="2022-10" db="EMBL/GenBank/DDBJ databases">
        <title>Roseovarius pelagicus sp. nov., isolated from Arctic seawater.</title>
        <authorList>
            <person name="Hong Y.W."/>
            <person name="Hwang C.Y."/>
        </authorList>
    </citation>
    <scope>NUCLEOTIDE SEQUENCE</scope>
    <source>
        <strain evidence="5">HL-MP18</strain>
        <plasmid evidence="5">unnamed2</plasmid>
    </source>
</reference>
<dbReference type="PANTHER" id="PTHR13610">
    <property type="entry name" value="METHYLTRANSFERASE DOMAIN-CONTAINING PROTEIN"/>
    <property type="match status" value="1"/>
</dbReference>
<dbReference type="CDD" id="cd02440">
    <property type="entry name" value="AdoMet_MTases"/>
    <property type="match status" value="1"/>
</dbReference>
<keyword evidence="6" id="KW-1185">Reference proteome</keyword>
<keyword evidence="3" id="KW-0949">S-adenosyl-L-methionine</keyword>
<feature type="domain" description="Methyltransferase" evidence="4">
    <location>
        <begin position="246"/>
        <end position="333"/>
    </location>
</feature>
<dbReference type="Proteomes" id="UP001064087">
    <property type="component" value="Plasmid unnamed2"/>
</dbReference>
<evidence type="ECO:0000256" key="1">
    <source>
        <dbReference type="ARBA" id="ARBA00022603"/>
    </source>
</evidence>
<dbReference type="Gene3D" id="3.40.50.150">
    <property type="entry name" value="Vaccinia Virus protein VP39"/>
    <property type="match status" value="1"/>
</dbReference>
<dbReference type="PANTHER" id="PTHR13610:SF11">
    <property type="entry name" value="METHYLTRANSFERASE DOMAIN-CONTAINING PROTEIN"/>
    <property type="match status" value="1"/>
</dbReference>
<organism evidence="5 6">
    <name type="scientific">Roseovarius pelagicus</name>
    <dbReference type="NCBI Taxonomy" id="2980108"/>
    <lineage>
        <taxon>Bacteria</taxon>
        <taxon>Pseudomonadati</taxon>
        <taxon>Pseudomonadota</taxon>
        <taxon>Alphaproteobacteria</taxon>
        <taxon>Rhodobacterales</taxon>
        <taxon>Roseobacteraceae</taxon>
        <taxon>Roseovarius</taxon>
    </lineage>
</organism>
<dbReference type="SUPFAM" id="SSF53335">
    <property type="entry name" value="S-adenosyl-L-methionine-dependent methyltransferases"/>
    <property type="match status" value="1"/>
</dbReference>
<dbReference type="Pfam" id="PF13649">
    <property type="entry name" value="Methyltransf_25"/>
    <property type="match status" value="1"/>
</dbReference>
<dbReference type="GO" id="GO:0008168">
    <property type="term" value="F:methyltransferase activity"/>
    <property type="evidence" value="ECO:0007669"/>
    <property type="project" value="UniProtKB-KW"/>
</dbReference>
<evidence type="ECO:0000313" key="5">
    <source>
        <dbReference type="EMBL" id="UXX81420.1"/>
    </source>
</evidence>
<keyword evidence="2 5" id="KW-0808">Transferase</keyword>
<proteinExistence type="predicted"/>
<keyword evidence="1 5" id="KW-0489">Methyltransferase</keyword>
<dbReference type="EMBL" id="CP106737">
    <property type="protein sequence ID" value="UXX81420.1"/>
    <property type="molecule type" value="Genomic_DNA"/>
</dbReference>
<geneLocation type="plasmid" evidence="5 6">
    <name>unnamed2</name>
</geneLocation>
<dbReference type="GO" id="GO:0032259">
    <property type="term" value="P:methylation"/>
    <property type="evidence" value="ECO:0007669"/>
    <property type="project" value="UniProtKB-KW"/>
</dbReference>
<dbReference type="InterPro" id="IPR041698">
    <property type="entry name" value="Methyltransf_25"/>
</dbReference>
<gene>
    <name evidence="5" type="ORF">N7U68_00735</name>
</gene>
<evidence type="ECO:0000313" key="6">
    <source>
        <dbReference type="Proteomes" id="UP001064087"/>
    </source>
</evidence>
<name>A0ABY6D724_9RHOB</name>
<protein>
    <submittedName>
        <fullName evidence="5">Class I SAM-dependent methyltransferase</fullName>
        <ecNumber evidence="5">2.1.1.-</ecNumber>
    </submittedName>
</protein>
<dbReference type="InterPro" id="IPR026170">
    <property type="entry name" value="FAM173A/B"/>
</dbReference>
<evidence type="ECO:0000259" key="4">
    <source>
        <dbReference type="Pfam" id="PF13649"/>
    </source>
</evidence>
<dbReference type="RefSeq" id="WP_165198435.1">
    <property type="nucleotide sequence ID" value="NZ_CP106737.1"/>
</dbReference>
<dbReference type="EC" id="2.1.1.-" evidence="5"/>
<accession>A0ABY6D724</accession>
<evidence type="ECO:0000256" key="2">
    <source>
        <dbReference type="ARBA" id="ARBA00022679"/>
    </source>
</evidence>
<sequence>MADRPAGPFAPLSKAEVQDHLIKAIHDHRLEKEVEMLLALPPAAIVDDARASALTVVATLAMIASETQQAQQAIIRHLAAMEVSAQPEQAGSAQFQMFTQRIPADRIETALQAAAAEGYAVPNVFGPAALRALRYTHGEIALMKRDAVTTRMTLRWGRVLPRAMARIRRGLSPGLADFAAASPPAWLWPTYFAIKPVRVVRDIMRGGGRQAARGRYDPGINLGTPLPLVAPLLKVAGVTEADTLFDFGCGDGRIVTEAAQSRNCAAIGVEQDSSLAEISRAAVQAAGVSDRVRIITGDAAAADIAEATVVFLFHPMTALKPLLDRVRTELRPGARILVHEQSPLAPGLHPDLSVPVFAANALTVAHIWYC</sequence>
<keyword evidence="5" id="KW-0614">Plasmid</keyword>
<dbReference type="InterPro" id="IPR029063">
    <property type="entry name" value="SAM-dependent_MTases_sf"/>
</dbReference>
<evidence type="ECO:0000256" key="3">
    <source>
        <dbReference type="ARBA" id="ARBA00022691"/>
    </source>
</evidence>